<organism evidence="2 3">
    <name type="scientific">Pontibacter saemangeumensis</name>
    <dbReference type="NCBI Taxonomy" id="1084525"/>
    <lineage>
        <taxon>Bacteria</taxon>
        <taxon>Pseudomonadati</taxon>
        <taxon>Bacteroidota</taxon>
        <taxon>Cytophagia</taxon>
        <taxon>Cytophagales</taxon>
        <taxon>Hymenobacteraceae</taxon>
        <taxon>Pontibacter</taxon>
    </lineage>
</organism>
<reference evidence="3" key="1">
    <citation type="journal article" date="2019" name="Int. J. Syst. Evol. Microbiol.">
        <title>The Global Catalogue of Microorganisms (GCM) 10K type strain sequencing project: providing services to taxonomists for standard genome sequencing and annotation.</title>
        <authorList>
            <consortium name="The Broad Institute Genomics Platform"/>
            <consortium name="The Broad Institute Genome Sequencing Center for Infectious Disease"/>
            <person name="Wu L."/>
            <person name="Ma J."/>
        </authorList>
    </citation>
    <scope>NUCLEOTIDE SEQUENCE [LARGE SCALE GENOMIC DNA]</scope>
    <source>
        <strain evidence="3">JCM 17926</strain>
    </source>
</reference>
<comment type="caution">
    <text evidence="2">The sequence shown here is derived from an EMBL/GenBank/DDBJ whole genome shotgun (WGS) entry which is preliminary data.</text>
</comment>
<dbReference type="Proteomes" id="UP001500552">
    <property type="component" value="Unassembled WGS sequence"/>
</dbReference>
<proteinExistence type="predicted"/>
<keyword evidence="1" id="KW-1133">Transmembrane helix</keyword>
<keyword evidence="1" id="KW-0472">Membrane</keyword>
<evidence type="ECO:0000256" key="1">
    <source>
        <dbReference type="SAM" id="Phobius"/>
    </source>
</evidence>
<keyword evidence="3" id="KW-1185">Reference proteome</keyword>
<accession>A0ABP8LYT9</accession>
<feature type="transmembrane region" description="Helical" evidence="1">
    <location>
        <begin position="21"/>
        <end position="43"/>
    </location>
</feature>
<evidence type="ECO:0000313" key="2">
    <source>
        <dbReference type="EMBL" id="GAA4438130.1"/>
    </source>
</evidence>
<keyword evidence="1" id="KW-0812">Transmembrane</keyword>
<evidence type="ECO:0000313" key="3">
    <source>
        <dbReference type="Proteomes" id="UP001500552"/>
    </source>
</evidence>
<protein>
    <submittedName>
        <fullName evidence="2">Uncharacterized protein</fullName>
    </submittedName>
</protein>
<feature type="transmembrane region" description="Helical" evidence="1">
    <location>
        <begin position="49"/>
        <end position="66"/>
    </location>
</feature>
<gene>
    <name evidence="2" type="ORF">GCM10023188_33120</name>
</gene>
<sequence>MNPHMKLTKIYDPREMNSYQFVAATGLVMTAVANIILLLIGKAVPNFEALYLCWAVFFTLGTIVNLNSNPDDHDHHHHH</sequence>
<name>A0ABP8LYT9_9BACT</name>
<dbReference type="EMBL" id="BAABHC010000016">
    <property type="protein sequence ID" value="GAA4438130.1"/>
    <property type="molecule type" value="Genomic_DNA"/>
</dbReference>